<keyword evidence="2" id="KW-1185">Reference proteome</keyword>
<evidence type="ECO:0000313" key="1">
    <source>
        <dbReference type="EMBL" id="RVT42257.1"/>
    </source>
</evidence>
<dbReference type="AlphaFoldDB" id="A0A437J9S8"/>
<evidence type="ECO:0008006" key="3">
    <source>
        <dbReference type="Google" id="ProtNLM"/>
    </source>
</evidence>
<organism evidence="1 2">
    <name type="scientific">Sphingobium algorifonticola</name>
    <dbReference type="NCBI Taxonomy" id="2008318"/>
    <lineage>
        <taxon>Bacteria</taxon>
        <taxon>Pseudomonadati</taxon>
        <taxon>Pseudomonadota</taxon>
        <taxon>Alphaproteobacteria</taxon>
        <taxon>Sphingomonadales</taxon>
        <taxon>Sphingomonadaceae</taxon>
        <taxon>Sphingobium</taxon>
    </lineage>
</organism>
<evidence type="ECO:0000313" key="2">
    <source>
        <dbReference type="Proteomes" id="UP000282977"/>
    </source>
</evidence>
<sequence length="65" mass="6698">MCGYCPNHATFIKDQHAGGGEAGIAHLLRLAEAAMHVAMALTGAGSAARGMIEQSGLLMAAYIRI</sequence>
<reference evidence="1 2" key="1">
    <citation type="submission" date="2019-01" db="EMBL/GenBank/DDBJ databases">
        <authorList>
            <person name="Chen W.-M."/>
        </authorList>
    </citation>
    <scope>NUCLEOTIDE SEQUENCE [LARGE SCALE GENOMIC DNA]</scope>
    <source>
        <strain evidence="1 2">TLA-22</strain>
    </source>
</reference>
<comment type="caution">
    <text evidence="1">The sequence shown here is derived from an EMBL/GenBank/DDBJ whole genome shotgun (WGS) entry which is preliminary data.</text>
</comment>
<dbReference type="EMBL" id="RZUL01000002">
    <property type="protein sequence ID" value="RVT42257.1"/>
    <property type="molecule type" value="Genomic_DNA"/>
</dbReference>
<dbReference type="Proteomes" id="UP000282977">
    <property type="component" value="Unassembled WGS sequence"/>
</dbReference>
<gene>
    <name evidence="1" type="ORF">ENE74_08610</name>
</gene>
<protein>
    <recommendedName>
        <fullName evidence="3">FMN-dependent dehydrogenase domain-containing protein</fullName>
    </recommendedName>
</protein>
<proteinExistence type="predicted"/>
<name>A0A437J9S8_9SPHN</name>
<accession>A0A437J9S8</accession>